<dbReference type="GO" id="GO:0000978">
    <property type="term" value="F:RNA polymerase II cis-regulatory region sequence-specific DNA binding"/>
    <property type="evidence" value="ECO:0007669"/>
    <property type="project" value="TreeGrafter"/>
</dbReference>
<dbReference type="Gene3D" id="1.20.5.170">
    <property type="match status" value="1"/>
</dbReference>
<reference evidence="4" key="1">
    <citation type="submission" date="2010-08" db="EMBL/GenBank/DDBJ databases">
        <authorList>
            <consortium name="Caenorhabditis japonica Sequencing Consortium"/>
            <person name="Wilson R.K."/>
        </authorList>
    </citation>
    <scope>NUCLEOTIDE SEQUENCE [LARGE SCALE GENOMIC DNA]</scope>
    <source>
        <strain evidence="4">DF5081</strain>
    </source>
</reference>
<dbReference type="GO" id="GO:0001708">
    <property type="term" value="P:cell fate specification"/>
    <property type="evidence" value="ECO:0007669"/>
    <property type="project" value="EnsemblMetazoa"/>
</dbReference>
<dbReference type="GO" id="GO:0061629">
    <property type="term" value="F:RNA polymerase II-specific DNA-binding transcription factor binding"/>
    <property type="evidence" value="ECO:0007669"/>
    <property type="project" value="EnsemblMetazoa"/>
</dbReference>
<feature type="region of interest" description="Disordered" evidence="1">
    <location>
        <begin position="260"/>
        <end position="282"/>
    </location>
</feature>
<dbReference type="GO" id="GO:0003682">
    <property type="term" value="F:chromatin binding"/>
    <property type="evidence" value="ECO:0007669"/>
    <property type="project" value="EnsemblMetazoa"/>
</dbReference>
<dbReference type="GO" id="GO:0000122">
    <property type="term" value="P:negative regulation of transcription by RNA polymerase II"/>
    <property type="evidence" value="ECO:0007669"/>
    <property type="project" value="EnsemblMetazoa"/>
</dbReference>
<dbReference type="GO" id="GO:0009653">
    <property type="term" value="P:anatomical structure morphogenesis"/>
    <property type="evidence" value="ECO:0007669"/>
    <property type="project" value="EnsemblMetazoa"/>
</dbReference>
<dbReference type="CDD" id="cd14699">
    <property type="entry name" value="bZIP_Fos_like"/>
    <property type="match status" value="1"/>
</dbReference>
<dbReference type="PANTHER" id="PTHR23351">
    <property type="entry name" value="FOS TRANSCRIPTION FACTOR-RELATED"/>
    <property type="match status" value="1"/>
</dbReference>
<organism evidence="3 4">
    <name type="scientific">Caenorhabditis japonica</name>
    <dbReference type="NCBI Taxonomy" id="281687"/>
    <lineage>
        <taxon>Eukaryota</taxon>
        <taxon>Metazoa</taxon>
        <taxon>Ecdysozoa</taxon>
        <taxon>Nematoda</taxon>
        <taxon>Chromadorea</taxon>
        <taxon>Rhabditida</taxon>
        <taxon>Rhabditina</taxon>
        <taxon>Rhabditomorpha</taxon>
        <taxon>Rhabditoidea</taxon>
        <taxon>Rhabditidae</taxon>
        <taxon>Peloderinae</taxon>
        <taxon>Caenorhabditis</taxon>
    </lineage>
</organism>
<dbReference type="GO" id="GO:0090575">
    <property type="term" value="C:RNA polymerase II transcription regulator complex"/>
    <property type="evidence" value="ECO:0007669"/>
    <property type="project" value="EnsemblMetazoa"/>
</dbReference>
<dbReference type="GO" id="GO:1903854">
    <property type="term" value="P:negative regulation of stress response to copper ion"/>
    <property type="evidence" value="ECO:0007669"/>
    <property type="project" value="EnsemblMetazoa"/>
</dbReference>
<dbReference type="EnsemblMetazoa" id="CJA16844.1">
    <property type="protein sequence ID" value="CJA16844.1"/>
    <property type="gene ID" value="WBGene00136049"/>
</dbReference>
<evidence type="ECO:0000313" key="4">
    <source>
        <dbReference type="Proteomes" id="UP000005237"/>
    </source>
</evidence>
<dbReference type="PROSITE" id="PS50217">
    <property type="entry name" value="BZIP"/>
    <property type="match status" value="1"/>
</dbReference>
<feature type="compositionally biased region" description="Polar residues" evidence="1">
    <location>
        <begin position="431"/>
        <end position="453"/>
    </location>
</feature>
<feature type="region of interest" description="Disordered" evidence="1">
    <location>
        <begin position="1"/>
        <end position="25"/>
    </location>
</feature>
<feature type="region of interest" description="Disordered" evidence="1">
    <location>
        <begin position="134"/>
        <end position="173"/>
    </location>
</feature>
<dbReference type="SMART" id="SM00338">
    <property type="entry name" value="BRLZ"/>
    <property type="match status" value="1"/>
</dbReference>
<feature type="region of interest" description="Disordered" evidence="1">
    <location>
        <begin position="431"/>
        <end position="461"/>
    </location>
</feature>
<name>A0A8R1E158_CAEJA</name>
<dbReference type="GO" id="GO:0000981">
    <property type="term" value="F:DNA-binding transcription factor activity, RNA polymerase II-specific"/>
    <property type="evidence" value="ECO:0007669"/>
    <property type="project" value="TreeGrafter"/>
</dbReference>
<keyword evidence="4" id="KW-1185">Reference proteome</keyword>
<dbReference type="AlphaFoldDB" id="A0A8R1E158"/>
<evidence type="ECO:0000313" key="3">
    <source>
        <dbReference type="EnsemblMetazoa" id="CJA16844.1"/>
    </source>
</evidence>
<dbReference type="GO" id="GO:0008340">
    <property type="term" value="P:determination of adult lifespan"/>
    <property type="evidence" value="ECO:0007669"/>
    <property type="project" value="EnsemblMetazoa"/>
</dbReference>
<evidence type="ECO:0000259" key="2">
    <source>
        <dbReference type="PROSITE" id="PS50217"/>
    </source>
</evidence>
<dbReference type="GO" id="GO:0045944">
    <property type="term" value="P:positive regulation of transcription by RNA polymerase II"/>
    <property type="evidence" value="ECO:0007669"/>
    <property type="project" value="EnsemblMetazoa"/>
</dbReference>
<dbReference type="InterPro" id="IPR046347">
    <property type="entry name" value="bZIP_sf"/>
</dbReference>
<dbReference type="Proteomes" id="UP000005237">
    <property type="component" value="Unassembled WGS sequence"/>
</dbReference>
<accession>A0A8R1E158</accession>
<dbReference type="GO" id="GO:0042802">
    <property type="term" value="F:identical protein binding"/>
    <property type="evidence" value="ECO:0007669"/>
    <property type="project" value="EnsemblMetazoa"/>
</dbReference>
<dbReference type="GO" id="GO:0042594">
    <property type="term" value="P:response to starvation"/>
    <property type="evidence" value="ECO:0007669"/>
    <property type="project" value="EnsemblMetazoa"/>
</dbReference>
<evidence type="ECO:0000256" key="1">
    <source>
        <dbReference type="SAM" id="MobiDB-lite"/>
    </source>
</evidence>
<dbReference type="SUPFAM" id="SSF57959">
    <property type="entry name" value="Leucine zipper domain"/>
    <property type="match status" value="1"/>
</dbReference>
<dbReference type="Pfam" id="PF00170">
    <property type="entry name" value="bZIP_1"/>
    <property type="match status" value="1"/>
</dbReference>
<feature type="domain" description="BZIP" evidence="2">
    <location>
        <begin position="157"/>
        <end position="220"/>
    </location>
</feature>
<proteinExistence type="predicted"/>
<sequence>MFESSSSSSAQQPSTAGGSTGVNYFELGTTSQTQHTSVIVPPRHNGGGHVDHLPLTPSTPYYPTNGYGFPLFLGTEFLQFPPSDVTSPLTPNISSPLTPAPFCGFPTIPGTPQLYNRSSFNDFYAATSSSPMVQYNTKKSASGRKPKEEDIMDDDDDDKKLKRRQRNKEAAARCRQRRLDLMKELQDQVNAFKSLNDKKTAECSEMRNKLASLKSYLESHECKLSPEERMTHLRQLIIPPSTVNHHQPLRIHTQYIPSRAGSTAPSVMSNHSSSSSEQHSPIEDYKPSIDQLTAHLPPISFINKDRLINPMPPPPLPASTSSGIPVITSIPIHTSSGSIHLGRLVADTVFAEPEPKIPKIDPMDRTLASLVSTEDVERPSMLPMLSRNPVNQPITTPSRIFRNGEYYQTPQSGSGLFVGGDVNGDFLSTNTGLTPSGQPAMNFVSTPTPIQQSSDHDLRPL</sequence>
<reference evidence="3" key="2">
    <citation type="submission" date="2022-06" db="UniProtKB">
        <authorList>
            <consortium name="EnsemblMetazoa"/>
        </authorList>
    </citation>
    <scope>IDENTIFICATION</scope>
    <source>
        <strain evidence="3">DF5081</strain>
    </source>
</reference>
<feature type="compositionally biased region" description="Low complexity" evidence="1">
    <location>
        <begin position="266"/>
        <end position="279"/>
    </location>
</feature>
<dbReference type="GO" id="GO:0010628">
    <property type="term" value="P:positive regulation of gene expression"/>
    <property type="evidence" value="ECO:0007669"/>
    <property type="project" value="EnsemblMetazoa"/>
</dbReference>
<protein>
    <submittedName>
        <fullName evidence="3">BZIP domain-containing protein</fullName>
    </submittedName>
</protein>
<dbReference type="InterPro" id="IPR004827">
    <property type="entry name" value="bZIP"/>
</dbReference>
<dbReference type="GO" id="GO:0040025">
    <property type="term" value="P:vulval development"/>
    <property type="evidence" value="ECO:0007669"/>
    <property type="project" value="EnsemblMetazoa"/>
</dbReference>
<dbReference type="GO" id="GO:0060142">
    <property type="term" value="P:regulation of syncytium formation by plasma membrane fusion"/>
    <property type="evidence" value="ECO:0007669"/>
    <property type="project" value="EnsemblMetazoa"/>
</dbReference>
<feature type="compositionally biased region" description="Low complexity" evidence="1">
    <location>
        <begin position="1"/>
        <end position="17"/>
    </location>
</feature>
<dbReference type="InterPro" id="IPR000837">
    <property type="entry name" value="AP-1"/>
</dbReference>
<dbReference type="PROSITE" id="PS00036">
    <property type="entry name" value="BZIP_BASIC"/>
    <property type="match status" value="1"/>
</dbReference>
<dbReference type="PANTHER" id="PTHR23351:SF57">
    <property type="entry name" value="TRANSCRIPTION FACTOR FOS-1"/>
    <property type="match status" value="1"/>
</dbReference>